<sequence>MQIDALMRSVASKLPQDFDLREDPIKYPSGLTQELLVLQIQTAHFMAKNVGIFGRLVAVTTGGSHAGSIIQQPAFTESNTPPFALSEGALTVGGAGNVFSFDDAF</sequence>
<dbReference type="AlphaFoldDB" id="A0A3M6VT30"/>
<evidence type="ECO:0000313" key="1">
    <source>
        <dbReference type="EMBL" id="RMX68756.1"/>
    </source>
</evidence>
<evidence type="ECO:0000313" key="2">
    <source>
        <dbReference type="EMBL" id="RQM10999.1"/>
    </source>
</evidence>
<organism evidence="1 3">
    <name type="scientific">Peronospora effusa</name>
    <dbReference type="NCBI Taxonomy" id="542832"/>
    <lineage>
        <taxon>Eukaryota</taxon>
        <taxon>Sar</taxon>
        <taxon>Stramenopiles</taxon>
        <taxon>Oomycota</taxon>
        <taxon>Peronosporomycetes</taxon>
        <taxon>Peronosporales</taxon>
        <taxon>Peronosporaceae</taxon>
        <taxon>Peronospora</taxon>
    </lineage>
</organism>
<dbReference type="EMBL" id="QLLG01000054">
    <property type="protein sequence ID" value="RMX68756.1"/>
    <property type="molecule type" value="Genomic_DNA"/>
</dbReference>
<gene>
    <name evidence="2" type="ORF">DD237_004269</name>
    <name evidence="1" type="ORF">DD238_003225</name>
</gene>
<accession>A0A3M6VT30</accession>
<dbReference type="Proteomes" id="UP000286097">
    <property type="component" value="Unassembled WGS sequence"/>
</dbReference>
<dbReference type="VEuPathDB" id="FungiDB:DD237_004269"/>
<reference evidence="3 4" key="1">
    <citation type="submission" date="2018-06" db="EMBL/GenBank/DDBJ databases">
        <title>Comparative genomics of downy mildews reveals potential adaptations to biotrophy.</title>
        <authorList>
            <person name="Fletcher K."/>
            <person name="Klosterman S.J."/>
            <person name="Derevnina L."/>
            <person name="Martin F."/>
            <person name="Koike S."/>
            <person name="Reyes Chin-Wo S."/>
            <person name="Mou B."/>
            <person name="Michelmore R."/>
        </authorList>
    </citation>
    <scope>NUCLEOTIDE SEQUENCE [LARGE SCALE GENOMIC DNA]</scope>
    <source>
        <strain evidence="2 4">R13</strain>
        <strain evidence="1 3">R14</strain>
    </source>
</reference>
<evidence type="ECO:0000313" key="4">
    <source>
        <dbReference type="Proteomes" id="UP000286097"/>
    </source>
</evidence>
<comment type="caution">
    <text evidence="1">The sequence shown here is derived from an EMBL/GenBank/DDBJ whole genome shotgun (WGS) entry which is preliminary data.</text>
</comment>
<dbReference type="Proteomes" id="UP000282087">
    <property type="component" value="Unassembled WGS sequence"/>
</dbReference>
<dbReference type="EMBL" id="QKXF01000498">
    <property type="protein sequence ID" value="RQM10999.1"/>
    <property type="molecule type" value="Genomic_DNA"/>
</dbReference>
<keyword evidence="3" id="KW-1185">Reference proteome</keyword>
<proteinExistence type="predicted"/>
<protein>
    <submittedName>
        <fullName evidence="1">Uncharacterized protein</fullName>
    </submittedName>
</protein>
<name>A0A3M6VT30_9STRA</name>
<evidence type="ECO:0000313" key="3">
    <source>
        <dbReference type="Proteomes" id="UP000282087"/>
    </source>
</evidence>